<proteinExistence type="predicted"/>
<dbReference type="GO" id="GO:1904680">
    <property type="term" value="F:peptide transmembrane transporter activity"/>
    <property type="evidence" value="ECO:0007669"/>
    <property type="project" value="TreeGrafter"/>
</dbReference>
<dbReference type="Proteomes" id="UP000032360">
    <property type="component" value="Unassembled WGS sequence"/>
</dbReference>
<protein>
    <submittedName>
        <fullName evidence="2">Putative monoacyl phosphatidylinositol tetramannoside-binding protein LpqW</fullName>
    </submittedName>
</protein>
<dbReference type="Gene3D" id="3.90.76.10">
    <property type="entry name" value="Dipeptide-binding Protein, Domain 1"/>
    <property type="match status" value="1"/>
</dbReference>
<feature type="domain" description="Solute-binding protein family 5" evidence="1">
    <location>
        <begin position="96"/>
        <end position="432"/>
    </location>
</feature>
<dbReference type="AlphaFoldDB" id="A0A0D8HJX7"/>
<sequence length="541" mass="56926">MGKSPKGIGVFAQVGVLLALLTTLAGCSLLSSAKPVARRPLVISVASIPSNLNPALASGDPSITKMVDSLFLPSAFLLDSGGNLVLNTPYVTSAEIVSVNPQVIVYKINQKSIWSDGHPLSALDFIYTWESQKAGVRGIVPKYLSSLVDPTRYNDISSVVSNSTGSAVTVTLSHPDSSWRSFFNPVFPARYMQANGFVASMSLGQLAFPTIGSYRIADYSSTSIGFKAKKGAVASFSGVTFESGLAVSPSSGSLSANIYPPGVIQSGASGTFGFVSGSTLTSLRFNTTASSLTMRNGLAYAIDRRALWSNLFGHSPLSSYEYNPPGNNLFMEGQSDYKDQQGYFMLGDPARAERSLIMAGYTYSPNGIFYPTSGSSTIDLVYNSTSALDSKVATMIASVWRYYGLNVTLDPKNSKSALNNALSSGAFTAAIVDIPITGAVAPLVQPFVPLAGASYSSILGSSPVGTKNTVRSAGAQVYPLNSSRLYNKIDALIWGDMAALPLFQVPQQVVFGSSISSEELHAALTLITSGNLNSSAFITLG</sequence>
<dbReference type="InterPro" id="IPR000914">
    <property type="entry name" value="SBP_5_dom"/>
</dbReference>
<dbReference type="Pfam" id="PF00496">
    <property type="entry name" value="SBP_bac_5"/>
    <property type="match status" value="1"/>
</dbReference>
<evidence type="ECO:0000259" key="1">
    <source>
        <dbReference type="Pfam" id="PF00496"/>
    </source>
</evidence>
<dbReference type="STRING" id="1280514.AXFE_08880"/>
<evidence type="ECO:0000313" key="2">
    <source>
        <dbReference type="EMBL" id="KJF18238.1"/>
    </source>
</evidence>
<comment type="caution">
    <text evidence="2">The sequence shown here is derived from an EMBL/GenBank/DDBJ whole genome shotgun (WGS) entry which is preliminary data.</text>
</comment>
<dbReference type="PROSITE" id="PS51257">
    <property type="entry name" value="PROKAR_LIPOPROTEIN"/>
    <property type="match status" value="1"/>
</dbReference>
<dbReference type="PANTHER" id="PTHR30290:SF65">
    <property type="entry name" value="MONOACYL PHOSPHATIDYLINOSITOL TETRAMANNOSIDE-BINDING PROTEIN LPQW-RELATED"/>
    <property type="match status" value="1"/>
</dbReference>
<reference evidence="2 3" key="1">
    <citation type="submission" date="2015-01" db="EMBL/GenBank/DDBJ databases">
        <title>Draft genome of the acidophilic iron oxidizer Acidithrix ferrooxidans strain Py-F3.</title>
        <authorList>
            <person name="Poehlein A."/>
            <person name="Eisen S."/>
            <person name="Schloemann M."/>
            <person name="Johnson B.D."/>
            <person name="Daniel R."/>
            <person name="Muehling M."/>
        </authorList>
    </citation>
    <scope>NUCLEOTIDE SEQUENCE [LARGE SCALE GENOMIC DNA]</scope>
    <source>
        <strain evidence="2 3">Py-F3</strain>
    </source>
</reference>
<dbReference type="PANTHER" id="PTHR30290">
    <property type="entry name" value="PERIPLASMIC BINDING COMPONENT OF ABC TRANSPORTER"/>
    <property type="match status" value="1"/>
</dbReference>
<evidence type="ECO:0000313" key="3">
    <source>
        <dbReference type="Proteomes" id="UP000032360"/>
    </source>
</evidence>
<dbReference type="EMBL" id="JXYS01000022">
    <property type="protein sequence ID" value="KJF18238.1"/>
    <property type="molecule type" value="Genomic_DNA"/>
</dbReference>
<dbReference type="OrthoDB" id="7888869at2"/>
<name>A0A0D8HJX7_9ACTN</name>
<keyword evidence="3" id="KW-1185">Reference proteome</keyword>
<gene>
    <name evidence="2" type="ORF">AXFE_08880</name>
</gene>
<dbReference type="RefSeq" id="WP_152625852.1">
    <property type="nucleotide sequence ID" value="NZ_JXYS01000022.1"/>
</dbReference>
<accession>A0A0D8HJX7</accession>
<dbReference type="SUPFAM" id="SSF53850">
    <property type="entry name" value="Periplasmic binding protein-like II"/>
    <property type="match status" value="1"/>
</dbReference>
<dbReference type="Gene3D" id="3.10.105.10">
    <property type="entry name" value="Dipeptide-binding Protein, Domain 3"/>
    <property type="match status" value="1"/>
</dbReference>
<dbReference type="GO" id="GO:0015833">
    <property type="term" value="P:peptide transport"/>
    <property type="evidence" value="ECO:0007669"/>
    <property type="project" value="TreeGrafter"/>
</dbReference>
<dbReference type="InterPro" id="IPR039424">
    <property type="entry name" value="SBP_5"/>
</dbReference>
<organism evidence="2 3">
    <name type="scientific">Acidithrix ferrooxidans</name>
    <dbReference type="NCBI Taxonomy" id="1280514"/>
    <lineage>
        <taxon>Bacteria</taxon>
        <taxon>Bacillati</taxon>
        <taxon>Actinomycetota</taxon>
        <taxon>Acidimicrobiia</taxon>
        <taxon>Acidimicrobiales</taxon>
        <taxon>Acidimicrobiaceae</taxon>
        <taxon>Acidithrix</taxon>
    </lineage>
</organism>